<evidence type="ECO:0000313" key="3">
    <source>
        <dbReference type="EMBL" id="SBO26063.1"/>
    </source>
</evidence>
<evidence type="ECO:0000313" key="4">
    <source>
        <dbReference type="EMBL" id="SBO28751.1"/>
    </source>
</evidence>
<keyword evidence="2" id="KW-0732">Signal</keyword>
<keyword evidence="1" id="KW-0472">Membrane</keyword>
<feature type="chain" id="PRO_5036015684" description="Pv-fam-d protein" evidence="2">
    <location>
        <begin position="27"/>
        <end position="323"/>
    </location>
</feature>
<organism evidence="4 6">
    <name type="scientific">Plasmodium knowlesi (strain H)</name>
    <dbReference type="NCBI Taxonomy" id="5851"/>
    <lineage>
        <taxon>Eukaryota</taxon>
        <taxon>Sar</taxon>
        <taxon>Alveolata</taxon>
        <taxon>Apicomplexa</taxon>
        <taxon>Aconoidasida</taxon>
        <taxon>Haemosporida</taxon>
        <taxon>Plasmodiidae</taxon>
        <taxon>Plasmodium</taxon>
        <taxon>Plasmodium (Plasmodium)</taxon>
    </lineage>
</organism>
<accession>A0A1A7W3I8</accession>
<keyword evidence="1" id="KW-1133">Transmembrane helix</keyword>
<dbReference type="AlphaFoldDB" id="A0A1A7W3I8"/>
<dbReference type="EMBL" id="CWHQ02000017">
    <property type="protein sequence ID" value="SBO26063.1"/>
    <property type="molecule type" value="Genomic_DNA"/>
</dbReference>
<reference evidence="4" key="2">
    <citation type="submission" date="2016-05" db="EMBL/GenBank/DDBJ databases">
        <authorList>
            <person name="Lavstsen T."/>
            <person name="Jespersen J.S."/>
        </authorList>
    </citation>
    <scope>NUCLEOTIDE SEQUENCE [LARGE SCALE GENOMIC DNA]</scope>
</reference>
<name>A0A1A7W3I8_PLAKH</name>
<keyword evidence="1" id="KW-0812">Transmembrane</keyword>
<evidence type="ECO:0000256" key="2">
    <source>
        <dbReference type="SAM" id="SignalP"/>
    </source>
</evidence>
<sequence length="323" mass="38445">MFLFRKLFLIFYFLIWILQHHDESTAFGIQCNVGSSINISPNETCDRVLRVKEKESNSKRRIKNTDLKERIKTLLDEDDNTFAEKLNAIVNDDEFRKQMNVLIHKNTSGKMLFRSTQEKGLKRNFYPYNSRGNYEENTDQFENYDSFEDIFHEFERESNHKAKPVNGIRRNKSNIQESVEKEEEEEYDIAINISQNLRRNKSLQSLFYDYEYKGEPQSWIDRKIHKFNSKLDSEIIRFLRIMSRRTRIYKGKGLSGYLKSLCSKYRVFSPLAAGVVLSILTMHIAFLVSNPIIFILFSLITFNCTLVMGTYYIIRLLYIKYYF</sequence>
<feature type="signal peptide" evidence="2">
    <location>
        <begin position="1"/>
        <end position="26"/>
    </location>
</feature>
<feature type="transmembrane region" description="Helical" evidence="1">
    <location>
        <begin position="293"/>
        <end position="314"/>
    </location>
</feature>
<dbReference type="VEuPathDB" id="PlasmoDB:PKNH_1400900"/>
<feature type="transmembrane region" description="Helical" evidence="1">
    <location>
        <begin position="267"/>
        <end position="286"/>
    </location>
</feature>
<proteinExistence type="predicted"/>
<evidence type="ECO:0000256" key="1">
    <source>
        <dbReference type="SAM" id="Phobius"/>
    </source>
</evidence>
<evidence type="ECO:0000313" key="5">
    <source>
        <dbReference type="Proteomes" id="UP000182128"/>
    </source>
</evidence>
<protein>
    <recommendedName>
        <fullName evidence="7">Pv-fam-d protein</fullName>
    </recommendedName>
</protein>
<gene>
    <name evidence="3" type="ORF">PKNA1_C2_1400900</name>
    <name evidence="4" type="ORF">PKNA1_H1_1400900</name>
</gene>
<dbReference type="EMBL" id="CWHR02000019">
    <property type="protein sequence ID" value="SBO28751.1"/>
    <property type="molecule type" value="Genomic_DNA"/>
</dbReference>
<evidence type="ECO:0000313" key="6">
    <source>
        <dbReference type="Proteomes" id="UP000182142"/>
    </source>
</evidence>
<reference evidence="5 6" key="1">
    <citation type="submission" date="2016-05" db="EMBL/GenBank/DDBJ databases">
        <authorList>
            <person name="Sharaf H."/>
        </authorList>
    </citation>
    <scope>NUCLEOTIDE SEQUENCE [LARGE SCALE GENOMIC DNA]</scope>
    <source>
        <strain evidence="5 6">H</strain>
    </source>
</reference>
<dbReference type="Proteomes" id="UP000182142">
    <property type="component" value="Unassembled WGS sequence"/>
</dbReference>
<dbReference type="Proteomes" id="UP000182128">
    <property type="component" value="Unassembled WGS sequence"/>
</dbReference>
<evidence type="ECO:0008006" key="7">
    <source>
        <dbReference type="Google" id="ProtNLM"/>
    </source>
</evidence>
<dbReference type="OrthoDB" id="381406at2759"/>